<accession>A0A2C9CA98</accession>
<dbReference type="EMBL" id="LT934425">
    <property type="protein sequence ID" value="SOH02799.1"/>
    <property type="molecule type" value="Genomic_DNA"/>
</dbReference>
<organism evidence="1 2">
    <name type="scientific">Kuenenia stuttgartiensis</name>
    <dbReference type="NCBI Taxonomy" id="174633"/>
    <lineage>
        <taxon>Bacteria</taxon>
        <taxon>Pseudomonadati</taxon>
        <taxon>Planctomycetota</taxon>
        <taxon>Candidatus Brocadiia</taxon>
        <taxon>Candidatus Brocadiales</taxon>
        <taxon>Candidatus Brocadiaceae</taxon>
        <taxon>Candidatus Kuenenia</taxon>
    </lineage>
</organism>
<sequence length="273" mass="32303">MRENLSDSAANLKNIFEEYYYLIINTGSDSHFLTKDKYNEIMDRCVRTLSKRGLLLVMAGNKLIISFEDVKDLDRELFKTWPYYSYKELDEMGLCKINGNGQKTYPSWMINREAKLKEYFQDQYLDCLEKIENRKLGASTPMQIPRDTKCQDLVSKPEKEQASIDKLFYDDHKRILFFDNETQYKLTKKEQTLVECLRSDEQDVEDICEKIWEDREARGKFDALKSKLNGKIKTQFGVKLIRNTEKGSGKYCFEIKITNKKFKKQDESKMPVR</sequence>
<evidence type="ECO:0000313" key="2">
    <source>
        <dbReference type="Proteomes" id="UP000221734"/>
    </source>
</evidence>
<evidence type="ECO:0000313" key="1">
    <source>
        <dbReference type="EMBL" id="SOH02799.1"/>
    </source>
</evidence>
<name>A0A2C9CA98_KUEST</name>
<dbReference type="KEGG" id="kst:KSMBR1_0283"/>
<gene>
    <name evidence="1" type="ORF">KSMBR1_0283</name>
</gene>
<dbReference type="Proteomes" id="UP000221734">
    <property type="component" value="Chromosome Kuenenia_stuttgartiensis_MBR1"/>
</dbReference>
<keyword evidence="2" id="KW-1185">Reference proteome</keyword>
<protein>
    <submittedName>
        <fullName evidence="1">Uncharacterized protein</fullName>
    </submittedName>
</protein>
<dbReference type="RefSeq" id="WP_099323717.1">
    <property type="nucleotide sequence ID" value="NZ_LT934425.1"/>
</dbReference>
<reference evidence="2" key="1">
    <citation type="submission" date="2017-10" db="EMBL/GenBank/DDBJ databases">
        <authorList>
            <person name="Frank J."/>
        </authorList>
    </citation>
    <scope>NUCLEOTIDE SEQUENCE [LARGE SCALE GENOMIC DNA]</scope>
</reference>
<dbReference type="AlphaFoldDB" id="A0A2C9CA98"/>
<proteinExistence type="predicted"/>